<protein>
    <submittedName>
        <fullName evidence="1">Uncharacterized protein</fullName>
    </submittedName>
</protein>
<keyword evidence="2" id="KW-1185">Reference proteome</keyword>
<accession>A0ACC0K7W2</accession>
<organism evidence="1 2">
    <name type="scientific">Choristoneura fumiferana</name>
    <name type="common">Spruce budworm moth</name>
    <name type="synonym">Archips fumiferana</name>
    <dbReference type="NCBI Taxonomy" id="7141"/>
    <lineage>
        <taxon>Eukaryota</taxon>
        <taxon>Metazoa</taxon>
        <taxon>Ecdysozoa</taxon>
        <taxon>Arthropoda</taxon>
        <taxon>Hexapoda</taxon>
        <taxon>Insecta</taxon>
        <taxon>Pterygota</taxon>
        <taxon>Neoptera</taxon>
        <taxon>Endopterygota</taxon>
        <taxon>Lepidoptera</taxon>
        <taxon>Glossata</taxon>
        <taxon>Ditrysia</taxon>
        <taxon>Tortricoidea</taxon>
        <taxon>Tortricidae</taxon>
        <taxon>Tortricinae</taxon>
        <taxon>Choristoneura</taxon>
    </lineage>
</organism>
<dbReference type="Proteomes" id="UP001064048">
    <property type="component" value="Chromosome 24"/>
</dbReference>
<evidence type="ECO:0000313" key="1">
    <source>
        <dbReference type="EMBL" id="KAI8432522.1"/>
    </source>
</evidence>
<dbReference type="EMBL" id="CM046124">
    <property type="protein sequence ID" value="KAI8432522.1"/>
    <property type="molecule type" value="Genomic_DNA"/>
</dbReference>
<proteinExistence type="predicted"/>
<name>A0ACC0K7W2_CHOFU</name>
<reference evidence="1 2" key="1">
    <citation type="journal article" date="2022" name="Genome Biol. Evol.">
        <title>The Spruce Budworm Genome: Reconstructing the Evolutionary History of Antifreeze Proteins.</title>
        <authorList>
            <person name="Beliveau C."/>
            <person name="Gagne P."/>
            <person name="Picq S."/>
            <person name="Vernygora O."/>
            <person name="Keeling C.I."/>
            <person name="Pinkney K."/>
            <person name="Doucet D."/>
            <person name="Wen F."/>
            <person name="Johnston J.S."/>
            <person name="Maaroufi H."/>
            <person name="Boyle B."/>
            <person name="Laroche J."/>
            <person name="Dewar K."/>
            <person name="Juretic N."/>
            <person name="Blackburn G."/>
            <person name="Nisole A."/>
            <person name="Brunet B."/>
            <person name="Brandao M."/>
            <person name="Lumley L."/>
            <person name="Duan J."/>
            <person name="Quan G."/>
            <person name="Lucarotti C.J."/>
            <person name="Roe A.D."/>
            <person name="Sperling F.A.H."/>
            <person name="Levesque R.C."/>
            <person name="Cusson M."/>
        </authorList>
    </citation>
    <scope>NUCLEOTIDE SEQUENCE [LARGE SCALE GENOMIC DNA]</scope>
    <source>
        <strain evidence="1">Glfc:IPQL:Cfum</strain>
    </source>
</reference>
<comment type="caution">
    <text evidence="1">The sequence shown here is derived from an EMBL/GenBank/DDBJ whole genome shotgun (WGS) entry which is preliminary data.</text>
</comment>
<gene>
    <name evidence="1" type="ORF">MSG28_013519</name>
</gene>
<evidence type="ECO:0000313" key="2">
    <source>
        <dbReference type="Proteomes" id="UP001064048"/>
    </source>
</evidence>
<sequence>MDGPALSVGARARGLRARTAGARRFTRRRRQHAPHALDVAGSAFYYDHHVQRDQLAEMIQILLEAGGSFNTMRGDGFDQLNTPLHTAVLLGSVEAVKLLLNAGASVACINSVGYTPLHLCLRNKIEELLEPFPIPRCSCTTTVATQSPPCECKWWTTEATPCSNSGGTQLAAGVCLALEAGADASSSFDHLDQQARREVRTLQPHLRGYTSVIFHLWESPRRQIIEIEPLLLTTYIATHSTRGAAAFILKLPN</sequence>